<sequence length="76" mass="8526">MVLTTVVLKSHSCHFTLQFKLPVAYFSTALRGCLAISEWLSVEQSSVVFVLCRVQGLLQFRLGKKSRDLKAGRLRG</sequence>
<dbReference type="AlphaFoldDB" id="A0A251T1G7"/>
<accession>A0A251T1G7</accession>
<dbReference type="EMBL" id="CM007901">
    <property type="protein sequence ID" value="OTG04977.1"/>
    <property type="molecule type" value="Genomic_DNA"/>
</dbReference>
<evidence type="ECO:0000313" key="2">
    <source>
        <dbReference type="Proteomes" id="UP000215914"/>
    </source>
</evidence>
<name>A0A251T1G7_HELAN</name>
<proteinExistence type="predicted"/>
<organism evidence="1 2">
    <name type="scientific">Helianthus annuus</name>
    <name type="common">Common sunflower</name>
    <dbReference type="NCBI Taxonomy" id="4232"/>
    <lineage>
        <taxon>Eukaryota</taxon>
        <taxon>Viridiplantae</taxon>
        <taxon>Streptophyta</taxon>
        <taxon>Embryophyta</taxon>
        <taxon>Tracheophyta</taxon>
        <taxon>Spermatophyta</taxon>
        <taxon>Magnoliopsida</taxon>
        <taxon>eudicotyledons</taxon>
        <taxon>Gunneridae</taxon>
        <taxon>Pentapetalae</taxon>
        <taxon>asterids</taxon>
        <taxon>campanulids</taxon>
        <taxon>Asterales</taxon>
        <taxon>Asteraceae</taxon>
        <taxon>Asteroideae</taxon>
        <taxon>Heliantheae alliance</taxon>
        <taxon>Heliantheae</taxon>
        <taxon>Helianthus</taxon>
    </lineage>
</organism>
<dbReference type="InParanoid" id="A0A251T1G7"/>
<keyword evidence="2" id="KW-1185">Reference proteome</keyword>
<dbReference type="Proteomes" id="UP000215914">
    <property type="component" value="Chromosome 12"/>
</dbReference>
<protein>
    <submittedName>
        <fullName evidence="1">Uncharacterized protein</fullName>
    </submittedName>
</protein>
<gene>
    <name evidence="1" type="ORF">HannXRQ_Chr12g0368391</name>
</gene>
<reference evidence="2" key="1">
    <citation type="journal article" date="2017" name="Nature">
        <title>The sunflower genome provides insights into oil metabolism, flowering and Asterid evolution.</title>
        <authorList>
            <person name="Badouin H."/>
            <person name="Gouzy J."/>
            <person name="Grassa C.J."/>
            <person name="Murat F."/>
            <person name="Staton S.E."/>
            <person name="Cottret L."/>
            <person name="Lelandais-Briere C."/>
            <person name="Owens G.L."/>
            <person name="Carrere S."/>
            <person name="Mayjonade B."/>
            <person name="Legrand L."/>
            <person name="Gill N."/>
            <person name="Kane N.C."/>
            <person name="Bowers J.E."/>
            <person name="Hubner S."/>
            <person name="Bellec A."/>
            <person name="Berard A."/>
            <person name="Berges H."/>
            <person name="Blanchet N."/>
            <person name="Boniface M.C."/>
            <person name="Brunel D."/>
            <person name="Catrice O."/>
            <person name="Chaidir N."/>
            <person name="Claudel C."/>
            <person name="Donnadieu C."/>
            <person name="Faraut T."/>
            <person name="Fievet G."/>
            <person name="Helmstetter N."/>
            <person name="King M."/>
            <person name="Knapp S.J."/>
            <person name="Lai Z."/>
            <person name="Le Paslier M.C."/>
            <person name="Lippi Y."/>
            <person name="Lorenzon L."/>
            <person name="Mandel J.R."/>
            <person name="Marage G."/>
            <person name="Marchand G."/>
            <person name="Marquand E."/>
            <person name="Bret-Mestries E."/>
            <person name="Morien E."/>
            <person name="Nambeesan S."/>
            <person name="Nguyen T."/>
            <person name="Pegot-Espagnet P."/>
            <person name="Pouilly N."/>
            <person name="Raftis F."/>
            <person name="Sallet E."/>
            <person name="Schiex T."/>
            <person name="Thomas J."/>
            <person name="Vandecasteele C."/>
            <person name="Vares D."/>
            <person name="Vear F."/>
            <person name="Vautrin S."/>
            <person name="Crespi M."/>
            <person name="Mangin B."/>
            <person name="Burke J.M."/>
            <person name="Salse J."/>
            <person name="Munos S."/>
            <person name="Vincourt P."/>
            <person name="Rieseberg L.H."/>
            <person name="Langlade N.B."/>
        </authorList>
    </citation>
    <scope>NUCLEOTIDE SEQUENCE [LARGE SCALE GENOMIC DNA]</scope>
    <source>
        <strain evidence="2">cv. SF193</strain>
    </source>
</reference>
<evidence type="ECO:0000313" key="1">
    <source>
        <dbReference type="EMBL" id="OTG04977.1"/>
    </source>
</evidence>